<keyword evidence="1" id="KW-0472">Membrane</keyword>
<organism evidence="2 3">
    <name type="scientific">Piloderma croceum (strain F 1598)</name>
    <dbReference type="NCBI Taxonomy" id="765440"/>
    <lineage>
        <taxon>Eukaryota</taxon>
        <taxon>Fungi</taxon>
        <taxon>Dikarya</taxon>
        <taxon>Basidiomycota</taxon>
        <taxon>Agaricomycotina</taxon>
        <taxon>Agaricomycetes</taxon>
        <taxon>Agaricomycetidae</taxon>
        <taxon>Atheliales</taxon>
        <taxon>Atheliaceae</taxon>
        <taxon>Piloderma</taxon>
    </lineage>
</organism>
<sequence length="98" mass="11162">METANSEWLCIREGRVSVGLGYHTTFLQLPVALAMFFWIKRMFTLPVEQLKHSGVPDLTLADPYAYYILPVLAGPTYALRAQEEVPAFTTRVEYFSES</sequence>
<keyword evidence="1" id="KW-1133">Transmembrane helix</keyword>
<accession>A0A0C3F898</accession>
<name>A0A0C3F898_PILCF</name>
<dbReference type="OrthoDB" id="2148490at2759"/>
<feature type="transmembrane region" description="Helical" evidence="1">
    <location>
        <begin position="20"/>
        <end position="39"/>
    </location>
</feature>
<reference evidence="3" key="2">
    <citation type="submission" date="2015-01" db="EMBL/GenBank/DDBJ databases">
        <title>Evolutionary Origins and Diversification of the Mycorrhizal Mutualists.</title>
        <authorList>
            <consortium name="DOE Joint Genome Institute"/>
            <consortium name="Mycorrhizal Genomics Consortium"/>
            <person name="Kohler A."/>
            <person name="Kuo A."/>
            <person name="Nagy L.G."/>
            <person name="Floudas D."/>
            <person name="Copeland A."/>
            <person name="Barry K.W."/>
            <person name="Cichocki N."/>
            <person name="Veneault-Fourrey C."/>
            <person name="LaButti K."/>
            <person name="Lindquist E.A."/>
            <person name="Lipzen A."/>
            <person name="Lundell T."/>
            <person name="Morin E."/>
            <person name="Murat C."/>
            <person name="Riley R."/>
            <person name="Ohm R."/>
            <person name="Sun H."/>
            <person name="Tunlid A."/>
            <person name="Henrissat B."/>
            <person name="Grigoriev I.V."/>
            <person name="Hibbett D.S."/>
            <person name="Martin F."/>
        </authorList>
    </citation>
    <scope>NUCLEOTIDE SEQUENCE [LARGE SCALE GENOMIC DNA]</scope>
    <source>
        <strain evidence="3">F 1598</strain>
    </source>
</reference>
<dbReference type="EMBL" id="KN833001">
    <property type="protein sequence ID" value="KIM80950.1"/>
    <property type="molecule type" value="Genomic_DNA"/>
</dbReference>
<evidence type="ECO:0000256" key="1">
    <source>
        <dbReference type="SAM" id="Phobius"/>
    </source>
</evidence>
<proteinExistence type="predicted"/>
<keyword evidence="3" id="KW-1185">Reference proteome</keyword>
<dbReference type="AlphaFoldDB" id="A0A0C3F898"/>
<protein>
    <submittedName>
        <fullName evidence="2">Uncharacterized protein</fullName>
    </submittedName>
</protein>
<dbReference type="InParanoid" id="A0A0C3F898"/>
<evidence type="ECO:0000313" key="2">
    <source>
        <dbReference type="EMBL" id="KIM80950.1"/>
    </source>
</evidence>
<dbReference type="HOGENOM" id="CLU_2334409_0_0_1"/>
<dbReference type="Proteomes" id="UP000054166">
    <property type="component" value="Unassembled WGS sequence"/>
</dbReference>
<gene>
    <name evidence="2" type="ORF">PILCRDRAFT_8993</name>
</gene>
<reference evidence="2 3" key="1">
    <citation type="submission" date="2014-04" db="EMBL/GenBank/DDBJ databases">
        <authorList>
            <consortium name="DOE Joint Genome Institute"/>
            <person name="Kuo A."/>
            <person name="Tarkka M."/>
            <person name="Buscot F."/>
            <person name="Kohler A."/>
            <person name="Nagy L.G."/>
            <person name="Floudas D."/>
            <person name="Copeland A."/>
            <person name="Barry K.W."/>
            <person name="Cichocki N."/>
            <person name="Veneault-Fourrey C."/>
            <person name="LaButti K."/>
            <person name="Lindquist E.A."/>
            <person name="Lipzen A."/>
            <person name="Lundell T."/>
            <person name="Morin E."/>
            <person name="Murat C."/>
            <person name="Sun H."/>
            <person name="Tunlid A."/>
            <person name="Henrissat B."/>
            <person name="Grigoriev I.V."/>
            <person name="Hibbett D.S."/>
            <person name="Martin F."/>
            <person name="Nordberg H.P."/>
            <person name="Cantor M.N."/>
            <person name="Hua S.X."/>
        </authorList>
    </citation>
    <scope>NUCLEOTIDE SEQUENCE [LARGE SCALE GENOMIC DNA]</scope>
    <source>
        <strain evidence="2 3">F 1598</strain>
    </source>
</reference>
<keyword evidence="1" id="KW-0812">Transmembrane</keyword>
<evidence type="ECO:0000313" key="3">
    <source>
        <dbReference type="Proteomes" id="UP000054166"/>
    </source>
</evidence>